<dbReference type="Gene3D" id="2.130.10.10">
    <property type="entry name" value="YVTN repeat-like/Quinoprotein amine dehydrogenase"/>
    <property type="match status" value="1"/>
</dbReference>
<dbReference type="EMBL" id="BLLF01000007">
    <property type="protein sequence ID" value="GFH05744.1"/>
    <property type="molecule type" value="Genomic_DNA"/>
</dbReference>
<feature type="repeat" description="WD" evidence="4">
    <location>
        <begin position="63"/>
        <end position="84"/>
    </location>
</feature>
<dbReference type="InterPro" id="IPR015943">
    <property type="entry name" value="WD40/YVTN_repeat-like_dom_sf"/>
</dbReference>
<evidence type="ECO:0000256" key="1">
    <source>
        <dbReference type="ARBA" id="ARBA00007625"/>
    </source>
</evidence>
<keyword evidence="6" id="KW-1185">Reference proteome</keyword>
<gene>
    <name evidence="5" type="ORF">HaLaN_00254</name>
</gene>
<dbReference type="SMART" id="SM00320">
    <property type="entry name" value="WD40"/>
    <property type="match status" value="4"/>
</dbReference>
<keyword evidence="2 4" id="KW-0853">WD repeat</keyword>
<proteinExistence type="inferred from homology"/>
<comment type="similarity">
    <text evidence="1">Belongs to the WD repeat WDR55 family.</text>
</comment>
<comment type="caution">
    <text evidence="5">The sequence shown here is derived from an EMBL/GenBank/DDBJ whole genome shotgun (WGS) entry which is preliminary data.</text>
</comment>
<dbReference type="InterPro" id="IPR050505">
    <property type="entry name" value="WDR55/POC1"/>
</dbReference>
<dbReference type="PROSITE" id="PS50082">
    <property type="entry name" value="WD_REPEATS_2"/>
    <property type="match status" value="1"/>
</dbReference>
<organism evidence="5 6">
    <name type="scientific">Haematococcus lacustris</name>
    <name type="common">Green alga</name>
    <name type="synonym">Haematococcus pluvialis</name>
    <dbReference type="NCBI Taxonomy" id="44745"/>
    <lineage>
        <taxon>Eukaryota</taxon>
        <taxon>Viridiplantae</taxon>
        <taxon>Chlorophyta</taxon>
        <taxon>core chlorophytes</taxon>
        <taxon>Chlorophyceae</taxon>
        <taxon>CS clade</taxon>
        <taxon>Chlamydomonadales</taxon>
        <taxon>Haematococcaceae</taxon>
        <taxon>Haematococcus</taxon>
    </lineage>
</organism>
<dbReference type="PANTHER" id="PTHR44019">
    <property type="entry name" value="WD REPEAT-CONTAINING PROTEIN 55"/>
    <property type="match status" value="1"/>
</dbReference>
<dbReference type="AlphaFoldDB" id="A0A699YFK0"/>
<evidence type="ECO:0000256" key="3">
    <source>
        <dbReference type="ARBA" id="ARBA00022737"/>
    </source>
</evidence>
<dbReference type="InterPro" id="IPR036322">
    <property type="entry name" value="WD40_repeat_dom_sf"/>
</dbReference>
<dbReference type="PANTHER" id="PTHR44019:SF20">
    <property type="entry name" value="WD REPEAT-CONTAINING PROTEIN 55"/>
    <property type="match status" value="1"/>
</dbReference>
<dbReference type="InterPro" id="IPR001680">
    <property type="entry name" value="WD40_rpt"/>
</dbReference>
<sequence length="283" mass="29597">MQSPCAVVELAEQPMAWCQDAAHDSPISMLRILAVGPLGSSYNSSMPAGHADGGWAAGSGMAVSGDEDGVVKVWDQRSRKQVMAYRKHTDFISDAALQPQEAALVVSSGDGTLSVHDLRACRLRARSETDADDELLSVAVMKGGKKVVAGCQSGALALFSWGCFKDCSDRFTGHPDSVDALVAFDEDTLLSGSSDGLLRVLGLLPNKLLGAAVMSGSSSEGEGEGGELAAVAHQRAEGVYERKREAGQGGSRRNASSQAYNILTLDYAPTPDGQALKQKPVTA</sequence>
<name>A0A699YFK0_HAELA</name>
<dbReference type="Pfam" id="PF00400">
    <property type="entry name" value="WD40"/>
    <property type="match status" value="3"/>
</dbReference>
<evidence type="ECO:0000313" key="5">
    <source>
        <dbReference type="EMBL" id="GFH05744.1"/>
    </source>
</evidence>
<keyword evidence="3" id="KW-0677">Repeat</keyword>
<dbReference type="Proteomes" id="UP000485058">
    <property type="component" value="Unassembled WGS sequence"/>
</dbReference>
<evidence type="ECO:0000256" key="4">
    <source>
        <dbReference type="PROSITE-ProRule" id="PRU00221"/>
    </source>
</evidence>
<evidence type="ECO:0000256" key="2">
    <source>
        <dbReference type="ARBA" id="ARBA00022574"/>
    </source>
</evidence>
<protein>
    <submittedName>
        <fullName evidence="5">Uncharacterized protein</fullName>
    </submittedName>
</protein>
<accession>A0A699YFK0</accession>
<reference evidence="5 6" key="1">
    <citation type="submission" date="2020-02" db="EMBL/GenBank/DDBJ databases">
        <title>Draft genome sequence of Haematococcus lacustris strain NIES-144.</title>
        <authorList>
            <person name="Morimoto D."/>
            <person name="Nakagawa S."/>
            <person name="Yoshida T."/>
            <person name="Sawayama S."/>
        </authorList>
    </citation>
    <scope>NUCLEOTIDE SEQUENCE [LARGE SCALE GENOMIC DNA]</scope>
    <source>
        <strain evidence="5 6">NIES-144</strain>
    </source>
</reference>
<dbReference type="SUPFAM" id="SSF50978">
    <property type="entry name" value="WD40 repeat-like"/>
    <property type="match status" value="1"/>
</dbReference>
<evidence type="ECO:0000313" key="6">
    <source>
        <dbReference type="Proteomes" id="UP000485058"/>
    </source>
</evidence>